<dbReference type="Gene3D" id="1.20.1740.10">
    <property type="entry name" value="Amino acid/polyamine transporter I"/>
    <property type="match status" value="1"/>
</dbReference>
<name>A0A1M5AB98_9FLAO</name>
<dbReference type="OrthoDB" id="9762947at2"/>
<feature type="transmembrane region" description="Helical" evidence="6">
    <location>
        <begin position="54"/>
        <end position="76"/>
    </location>
</feature>
<keyword evidence="8" id="KW-1185">Reference proteome</keyword>
<protein>
    <submittedName>
        <fullName evidence="7">Amino acid transporter</fullName>
    </submittedName>
</protein>
<dbReference type="GO" id="GO:0016020">
    <property type="term" value="C:membrane"/>
    <property type="evidence" value="ECO:0007669"/>
    <property type="project" value="UniProtKB-SubCell"/>
</dbReference>
<comment type="subcellular location">
    <subcellularLocation>
        <location evidence="1">Membrane</location>
        <topology evidence="1">Multi-pass membrane protein</topology>
    </subcellularLocation>
</comment>
<feature type="transmembrane region" description="Helical" evidence="6">
    <location>
        <begin position="97"/>
        <end position="121"/>
    </location>
</feature>
<dbReference type="Proteomes" id="UP000184406">
    <property type="component" value="Unassembled WGS sequence"/>
</dbReference>
<feature type="transmembrane region" description="Helical" evidence="6">
    <location>
        <begin position="355"/>
        <end position="372"/>
    </location>
</feature>
<keyword evidence="2" id="KW-0813">Transport</keyword>
<evidence type="ECO:0000256" key="6">
    <source>
        <dbReference type="SAM" id="Phobius"/>
    </source>
</evidence>
<evidence type="ECO:0000313" key="8">
    <source>
        <dbReference type="Proteomes" id="UP000184406"/>
    </source>
</evidence>
<keyword evidence="4 6" id="KW-1133">Transmembrane helix</keyword>
<evidence type="ECO:0000256" key="1">
    <source>
        <dbReference type="ARBA" id="ARBA00004141"/>
    </source>
</evidence>
<dbReference type="GO" id="GO:0015171">
    <property type="term" value="F:amino acid transmembrane transporter activity"/>
    <property type="evidence" value="ECO:0007669"/>
    <property type="project" value="TreeGrafter"/>
</dbReference>
<proteinExistence type="predicted"/>
<evidence type="ECO:0000256" key="4">
    <source>
        <dbReference type="ARBA" id="ARBA00022989"/>
    </source>
</evidence>
<dbReference type="Pfam" id="PF13520">
    <property type="entry name" value="AA_permease_2"/>
    <property type="match status" value="1"/>
</dbReference>
<dbReference type="PIRSF" id="PIRSF006060">
    <property type="entry name" value="AA_transporter"/>
    <property type="match status" value="1"/>
</dbReference>
<feature type="transmembrane region" description="Helical" evidence="6">
    <location>
        <begin position="133"/>
        <end position="151"/>
    </location>
</feature>
<evidence type="ECO:0000256" key="3">
    <source>
        <dbReference type="ARBA" id="ARBA00022692"/>
    </source>
</evidence>
<keyword evidence="3 6" id="KW-0812">Transmembrane</keyword>
<feature type="transmembrane region" description="Helical" evidence="6">
    <location>
        <begin position="20"/>
        <end position="42"/>
    </location>
</feature>
<keyword evidence="5 6" id="KW-0472">Membrane</keyword>
<feature type="transmembrane region" description="Helical" evidence="6">
    <location>
        <begin position="393"/>
        <end position="412"/>
    </location>
</feature>
<feature type="transmembrane region" description="Helical" evidence="6">
    <location>
        <begin position="235"/>
        <end position="261"/>
    </location>
</feature>
<feature type="transmembrane region" description="Helical" evidence="6">
    <location>
        <begin position="190"/>
        <end position="214"/>
    </location>
</feature>
<gene>
    <name evidence="7" type="ORF">SAMN03080594_103169</name>
</gene>
<dbReference type="InterPro" id="IPR002293">
    <property type="entry name" value="AA/rel_permease1"/>
</dbReference>
<feature type="transmembrane region" description="Helical" evidence="6">
    <location>
        <begin position="281"/>
        <end position="310"/>
    </location>
</feature>
<evidence type="ECO:0000313" key="7">
    <source>
        <dbReference type="EMBL" id="SHF27434.1"/>
    </source>
</evidence>
<sequence>MGNLEVMNKENEEVGLKKQLGTVQILLYGVGTMLGAGIYVLVGKVAGYSGTLAPLSFLLAGVLAGLTAYSYSLLAPRFPKSGGEIIYVGKAFNSKRLASLVGWGVIFTGFISAAAILKGFVGYLDVFIEFPDAVVIIVSMTLLSLLAIWGIGESLNVIGLITLIEVGGLLFVIFVAGIDMEKFTSQFSRMFIAAPGYDIFAVFQGAFLAFYAFVGFEDLANVAEEAKNPKKSMPIAIMGSLFIALLLYVAVAVVAVIALPLNELSSTDAPMADIVANKGPHYAYIISLISLVAVLNGVLAQLIMGSRVLYGMAGQNNAPKWFHQVHRKYRTPILATIAIAIGIVVLAIFVPIVELANTTSYVVISVFVMVNLSQAKLAINDYGMKKCWGNRKFLLPLFAALLCVVFLLYKILAEV</sequence>
<dbReference type="PANTHER" id="PTHR43243:SF4">
    <property type="entry name" value="CATIONIC AMINO ACID TRANSPORTER 4"/>
    <property type="match status" value="1"/>
</dbReference>
<evidence type="ECO:0000256" key="5">
    <source>
        <dbReference type="ARBA" id="ARBA00023136"/>
    </source>
</evidence>
<dbReference type="AlphaFoldDB" id="A0A1M5AB98"/>
<evidence type="ECO:0000256" key="2">
    <source>
        <dbReference type="ARBA" id="ARBA00022448"/>
    </source>
</evidence>
<accession>A0A1M5AB98</accession>
<dbReference type="EMBL" id="FQUX01000003">
    <property type="protein sequence ID" value="SHF27434.1"/>
    <property type="molecule type" value="Genomic_DNA"/>
</dbReference>
<organism evidence="7 8">
    <name type="scientific">Arenibacter palladensis</name>
    <dbReference type="NCBI Taxonomy" id="237373"/>
    <lineage>
        <taxon>Bacteria</taxon>
        <taxon>Pseudomonadati</taxon>
        <taxon>Bacteroidota</taxon>
        <taxon>Flavobacteriia</taxon>
        <taxon>Flavobacteriales</taxon>
        <taxon>Flavobacteriaceae</taxon>
        <taxon>Arenibacter</taxon>
    </lineage>
</organism>
<reference evidence="8" key="1">
    <citation type="submission" date="2016-11" db="EMBL/GenBank/DDBJ databases">
        <authorList>
            <person name="Varghese N."/>
            <person name="Submissions S."/>
        </authorList>
    </citation>
    <scope>NUCLEOTIDE SEQUENCE [LARGE SCALE GENOMIC DNA]</scope>
    <source>
        <strain evidence="8">DSM 17539</strain>
    </source>
</reference>
<dbReference type="PANTHER" id="PTHR43243">
    <property type="entry name" value="INNER MEMBRANE TRANSPORTER YGJI-RELATED"/>
    <property type="match status" value="1"/>
</dbReference>
<feature type="transmembrane region" description="Helical" evidence="6">
    <location>
        <begin position="331"/>
        <end position="349"/>
    </location>
</feature>
<feature type="transmembrane region" description="Helical" evidence="6">
    <location>
        <begin position="158"/>
        <end position="178"/>
    </location>
</feature>